<dbReference type="Proteomes" id="UP000024816">
    <property type="component" value="Unassembled WGS sequence"/>
</dbReference>
<gene>
    <name evidence="2" type="ORF">HJA_03106</name>
</gene>
<proteinExistence type="predicted"/>
<organism evidence="2 3">
    <name type="scientific">Hyphomonas jannaschiana VP2</name>
    <dbReference type="NCBI Taxonomy" id="1280952"/>
    <lineage>
        <taxon>Bacteria</taxon>
        <taxon>Pseudomonadati</taxon>
        <taxon>Pseudomonadota</taxon>
        <taxon>Alphaproteobacteria</taxon>
        <taxon>Hyphomonadales</taxon>
        <taxon>Hyphomonadaceae</taxon>
        <taxon>Hyphomonas</taxon>
    </lineage>
</organism>
<dbReference type="Gene3D" id="3.40.50.1240">
    <property type="entry name" value="Phosphoglycerate mutase-like"/>
    <property type="match status" value="1"/>
</dbReference>
<feature type="region of interest" description="Disordered" evidence="1">
    <location>
        <begin position="1"/>
        <end position="29"/>
    </location>
</feature>
<dbReference type="SUPFAM" id="SSF53254">
    <property type="entry name" value="Phosphoglycerate mutase-like"/>
    <property type="match status" value="1"/>
</dbReference>
<dbReference type="InterPro" id="IPR013078">
    <property type="entry name" value="His_Pase_superF_clade-1"/>
</dbReference>
<sequence>MAMPETTSTANRRGPIVVSRHGKPALDRTAGPRLDWREYKDWWARYEESPLAEGQVAPPALMEAVKDADLVFASGRIRAQETAARAAPHMQAEYDPVFNEAPLPPPMLPRVRYLPKTWNILARAAWLNGHALDGESVVQARLRAMDAAQKLHEASEDAKVYLAAHGWFNRMLRPELKKLGWKCVRDGGDSYWSFRVYEYR</sequence>
<keyword evidence="3" id="KW-1185">Reference proteome</keyword>
<evidence type="ECO:0000256" key="1">
    <source>
        <dbReference type="SAM" id="MobiDB-lite"/>
    </source>
</evidence>
<dbReference type="AlphaFoldDB" id="A0A059FHT8"/>
<dbReference type="Pfam" id="PF00300">
    <property type="entry name" value="His_Phos_1"/>
    <property type="match status" value="1"/>
</dbReference>
<comment type="caution">
    <text evidence="2">The sequence shown here is derived from an EMBL/GenBank/DDBJ whole genome shotgun (WGS) entry which is preliminary data.</text>
</comment>
<reference evidence="2 3" key="1">
    <citation type="journal article" date="2014" name="Antonie Van Leeuwenhoek">
        <title>Hyphomonas beringensis sp. nov. and Hyphomonas chukchiensis sp. nov., isolated from surface seawater of the Bering Sea and Chukchi Sea.</title>
        <authorList>
            <person name="Li C."/>
            <person name="Lai Q."/>
            <person name="Li G."/>
            <person name="Dong C."/>
            <person name="Wang J."/>
            <person name="Liao Y."/>
            <person name="Shao Z."/>
        </authorList>
    </citation>
    <scope>NUCLEOTIDE SEQUENCE [LARGE SCALE GENOMIC DNA]</scope>
    <source>
        <strain evidence="2 3">VP2</strain>
    </source>
</reference>
<dbReference type="eggNOG" id="COG0406">
    <property type="taxonomic scope" value="Bacteria"/>
</dbReference>
<dbReference type="EMBL" id="ARYJ01000002">
    <property type="protein sequence ID" value="KCZ90182.1"/>
    <property type="molecule type" value="Genomic_DNA"/>
</dbReference>
<feature type="compositionally biased region" description="Polar residues" evidence="1">
    <location>
        <begin position="1"/>
        <end position="11"/>
    </location>
</feature>
<dbReference type="InterPro" id="IPR029033">
    <property type="entry name" value="His_PPase_superfam"/>
</dbReference>
<dbReference type="STRING" id="1280952.HJA_03106"/>
<name>A0A059FHT8_9PROT</name>
<protein>
    <submittedName>
        <fullName evidence="2">Phosphoglycerate mutase family protein</fullName>
    </submittedName>
</protein>
<evidence type="ECO:0000313" key="2">
    <source>
        <dbReference type="EMBL" id="KCZ90182.1"/>
    </source>
</evidence>
<evidence type="ECO:0000313" key="3">
    <source>
        <dbReference type="Proteomes" id="UP000024816"/>
    </source>
</evidence>
<dbReference type="PATRIC" id="fig|1280952.3.peg.623"/>
<accession>A0A059FHT8</accession>